<keyword evidence="3" id="KW-1185">Reference proteome</keyword>
<name>G8EXM6_9CAUD</name>
<dbReference type="InterPro" id="IPR005082">
    <property type="entry name" value="Peptidase_U9_T4_prohead"/>
</dbReference>
<proteinExistence type="predicted"/>
<evidence type="ECO:0000313" key="2">
    <source>
        <dbReference type="EMBL" id="AGN33949.1"/>
    </source>
</evidence>
<keyword evidence="1" id="KW-0645">Protease</keyword>
<sequence length="214" mass="23675">MKLIAEEITQVDFLCEENDGKRNHFIEGVFLQAEVENRNNRKYMLSTLQREVAKYTENYIQKGRALGELGHPDGPSINLDRVSHKIMSLKEDGNNFIGKAKILDTPMGNITKNLLDEGVSLGVSSRGMGSLIKKEGCSVVADDFMLATAADIVADPSAPDAFVDGIMEGKEWVWDNGILKEAAIAQIKTEIDQATLINLQERKISAFSQFLKSL</sequence>
<accession>G8EXM6</accession>
<protein>
    <submittedName>
        <fullName evidence="1">Protease</fullName>
    </submittedName>
</protein>
<organism evidence="1 4">
    <name type="scientific">Synechococcus phage S-CAM8</name>
    <dbReference type="NCBI Taxonomy" id="754038"/>
    <lineage>
        <taxon>Viruses</taxon>
        <taxon>Duplodnaviria</taxon>
        <taxon>Heunggongvirae</taxon>
        <taxon>Uroviricota</taxon>
        <taxon>Caudoviricetes</taxon>
        <taxon>Pantevenvirales</taxon>
        <taxon>Kyanoviridae</taxon>
        <taxon>Neritesvirus</taxon>
        <taxon>Neritesvirus scam8</taxon>
    </lineage>
</organism>
<dbReference type="EMBL" id="JF974299">
    <property type="protein sequence ID" value="AET72566.1"/>
    <property type="molecule type" value="Genomic_DNA"/>
</dbReference>
<dbReference type="GO" id="GO:0008233">
    <property type="term" value="F:peptidase activity"/>
    <property type="evidence" value="ECO:0007669"/>
    <property type="project" value="UniProtKB-KW"/>
</dbReference>
<dbReference type="OrthoDB" id="11000at10239"/>
<evidence type="ECO:0000313" key="3">
    <source>
        <dbReference type="Proteomes" id="UP000014318"/>
    </source>
</evidence>
<dbReference type="Proteomes" id="UP000297591">
    <property type="component" value="Segment"/>
</dbReference>
<dbReference type="Pfam" id="PF03420">
    <property type="entry name" value="Peptidase_S77"/>
    <property type="match status" value="1"/>
</dbReference>
<dbReference type="Proteomes" id="UP000014318">
    <property type="component" value="Segment"/>
</dbReference>
<gene>
    <name evidence="2" type="ORF">SXCG_00179</name>
    <name evidence="1" type="ORF">SXFG_00015</name>
</gene>
<dbReference type="GO" id="GO:0006508">
    <property type="term" value="P:proteolysis"/>
    <property type="evidence" value="ECO:0007669"/>
    <property type="project" value="UniProtKB-KW"/>
</dbReference>
<dbReference type="KEGG" id="vg:16045146"/>
<evidence type="ECO:0000313" key="1">
    <source>
        <dbReference type="EMBL" id="AET72566.1"/>
    </source>
</evidence>
<dbReference type="GeneID" id="16045146"/>
<dbReference type="RefSeq" id="YP_008125642.1">
    <property type="nucleotide sequence ID" value="NC_021530.1"/>
</dbReference>
<dbReference type="EMBL" id="HQ634178">
    <property type="protein sequence ID" value="AGN33949.1"/>
    <property type="molecule type" value="Genomic_DNA"/>
</dbReference>
<reference evidence="1 4" key="2">
    <citation type="submission" date="2010-12" db="EMBL/GenBank/DDBJ databases">
        <title>The Genome Sequence of Synechococcus phage S-CAM8 0608SB47.</title>
        <authorList>
            <consortium name="The Broad Institute Genome Sequencing Platform"/>
            <person name="Henn M.R."/>
            <person name="Martiny J."/>
            <person name="Weihe C."/>
            <person name="Levin J."/>
            <person name="Malboeuf C."/>
            <person name="Casali M."/>
            <person name="Russ C."/>
            <person name="Lennon N."/>
            <person name="Chapman S.B."/>
            <person name="Erlich R."/>
            <person name="Young S.K."/>
            <person name="Yandava C."/>
            <person name="Zeng Q."/>
            <person name="Alvarado L."/>
            <person name="Anderson S."/>
            <person name="Berlin A."/>
            <person name="Chen Z."/>
            <person name="Freedman E."/>
            <person name="Gellesch M."/>
            <person name="Goldberg J."/>
            <person name="Green L."/>
            <person name="Griggs A."/>
            <person name="Gujja S."/>
            <person name="Heilman E.R."/>
            <person name="Heiman D."/>
            <person name="Hollinger A."/>
            <person name="Howarth C."/>
            <person name="Larson L."/>
            <person name="Mehta T."/>
            <person name="Pearson M."/>
            <person name="Roberts A."/>
            <person name="Ryan E."/>
            <person name="Saif S."/>
            <person name="Shea T."/>
            <person name="Shenoy N."/>
            <person name="Sisk P."/>
            <person name="Stolte C."/>
            <person name="Sykes S."/>
            <person name="White J."/>
            <person name="Haas B."/>
            <person name="Nusbaum C."/>
            <person name="Birren B."/>
        </authorList>
    </citation>
    <scope>NUCLEOTIDE SEQUENCE [LARGE SCALE GENOMIC DNA]</scope>
    <source>
        <strain evidence="1 4">0608SB47</strain>
    </source>
</reference>
<keyword evidence="1" id="KW-0378">Hydrolase</keyword>
<evidence type="ECO:0000313" key="4">
    <source>
        <dbReference type="Proteomes" id="UP000297591"/>
    </source>
</evidence>
<reference evidence="2 3" key="1">
    <citation type="submission" date="2010-11" db="EMBL/GenBank/DDBJ databases">
        <title>The Genome Sequence of Synechococcus phage S-CAM8 0608BI06.</title>
        <authorList>
            <consortium name="The Broad Institute Genome Sequencing Platform"/>
            <person name="Henn M.R."/>
            <person name="Martiny J."/>
            <person name="Weihe C."/>
            <person name="Levin J."/>
            <person name="Malboeuf C."/>
            <person name="Casali M."/>
            <person name="Russ C."/>
            <person name="Lennon N."/>
            <person name="Chapman S.B."/>
            <person name="Erlich R."/>
            <person name="Young S.K."/>
            <person name="Yandava C."/>
            <person name="Zeng Q."/>
            <person name="Alvarado L."/>
            <person name="Anderson S."/>
            <person name="Berlin A."/>
            <person name="Chen Z."/>
            <person name="Freedman E."/>
            <person name="Gellesch M."/>
            <person name="Goldberg J."/>
            <person name="Green L."/>
            <person name="Griggs A."/>
            <person name="Gujja S."/>
            <person name="Heilman E.R."/>
            <person name="Heiman D."/>
            <person name="Hollinger A."/>
            <person name="Howarth C."/>
            <person name="Larson L."/>
            <person name="Mehta T."/>
            <person name="Pearson M."/>
            <person name="Roberts A."/>
            <person name="Ryan E."/>
            <person name="Saif S."/>
            <person name="Shea T."/>
            <person name="Shenoy N."/>
            <person name="Sisk P."/>
            <person name="Stolte C."/>
            <person name="Sykes S."/>
            <person name="White J."/>
            <person name="Haas B."/>
            <person name="Nusbaum C."/>
            <person name="Birren B."/>
        </authorList>
    </citation>
    <scope>NUCLEOTIDE SEQUENCE [LARGE SCALE GENOMIC DNA]</scope>
    <source>
        <strain evidence="2">S-CAM8 06008BI06</strain>
    </source>
</reference>